<sequence length="528" mass="57685">MASRTLRPTGISATIDLIGEDLLQNIVTRLPATSFASAACVSRSWNAACGRVLCRPKLSSACSFNPSLQVAVEDVLNKILSEPIRPHFAIASIGPSFDLQEAHQLITKKLGSQVPIITNDPSGIIGRDAFSDEFKEIQWEITEEDDEPDAPLVLSETANRAIMLIVGFLPGMKVRTISLLKQIEEPQIVMIDKFVTDIRDFSSSISGCKSPAAIIMFGDSQAGIKAVVEKMDYALSPETIIVGDSGCQFRHTNSIDGSSRRIIVNEEYVSVAVALVFAVDRNKPPGVGETQFHTVLSSGLSPVGSTYKAASVRDKHRDSMTWLTARREGLRENIDGETILNEVYDELGDRIQFPTFYIGVTKKRKCTIDQEKVGYITSLAFHEVLGDNEEYLFVSDGDIKTGDTFRFYHSDSATALSSTAAVSDHLRSFNQSFHQGSNSTTGSDKPEVFGGLIFTCCGRGESFFGQPNIDSSPFLDTFPGVTLGGTFCGGEIGRGDLTPYVKEPREQESVRCCLHVYSAVYLIMSYTP</sequence>
<dbReference type="SUPFAM" id="SSF81383">
    <property type="entry name" value="F-box domain"/>
    <property type="match status" value="1"/>
</dbReference>
<comment type="caution">
    <text evidence="2">The sequence shown here is derived from an EMBL/GenBank/DDBJ whole genome shotgun (WGS) entry which is preliminary data.</text>
</comment>
<keyword evidence="3" id="KW-1185">Reference proteome</keyword>
<dbReference type="InterPro" id="IPR036047">
    <property type="entry name" value="F-box-like_dom_sf"/>
</dbReference>
<dbReference type="GO" id="GO:0032436">
    <property type="term" value="P:positive regulation of proteasomal ubiquitin-dependent protein catabolic process"/>
    <property type="evidence" value="ECO:0007669"/>
    <property type="project" value="TreeGrafter"/>
</dbReference>
<gene>
    <name evidence="2" type="ORF">SSX86_007913</name>
</gene>
<dbReference type="PANTHER" id="PTHR14939:SF5">
    <property type="entry name" value="F-BOX ONLY PROTEIN 22"/>
    <property type="match status" value="1"/>
</dbReference>
<proteinExistence type="predicted"/>
<dbReference type="Pfam" id="PF10442">
    <property type="entry name" value="FIST_C"/>
    <property type="match status" value="1"/>
</dbReference>
<reference evidence="2 3" key="1">
    <citation type="submission" date="2024-04" db="EMBL/GenBank/DDBJ databases">
        <title>The reference genome of an endangered Asteraceae, Deinandra increscens subsp. villosa, native to the Central Coast of California.</title>
        <authorList>
            <person name="Guilliams M."/>
            <person name="Hasenstab-Lehman K."/>
            <person name="Meyer R."/>
            <person name="Mcevoy S."/>
        </authorList>
    </citation>
    <scope>NUCLEOTIDE SEQUENCE [LARGE SCALE GENOMIC DNA]</scope>
    <source>
        <tissue evidence="2">Leaf</tissue>
    </source>
</reference>
<organism evidence="2 3">
    <name type="scientific">Deinandra increscens subsp. villosa</name>
    <dbReference type="NCBI Taxonomy" id="3103831"/>
    <lineage>
        <taxon>Eukaryota</taxon>
        <taxon>Viridiplantae</taxon>
        <taxon>Streptophyta</taxon>
        <taxon>Embryophyta</taxon>
        <taxon>Tracheophyta</taxon>
        <taxon>Spermatophyta</taxon>
        <taxon>Magnoliopsida</taxon>
        <taxon>eudicotyledons</taxon>
        <taxon>Gunneridae</taxon>
        <taxon>Pentapetalae</taxon>
        <taxon>asterids</taxon>
        <taxon>campanulids</taxon>
        <taxon>Asterales</taxon>
        <taxon>Asteraceae</taxon>
        <taxon>Asteroideae</taxon>
        <taxon>Heliantheae alliance</taxon>
        <taxon>Madieae</taxon>
        <taxon>Madiinae</taxon>
        <taxon>Deinandra</taxon>
    </lineage>
</organism>
<dbReference type="InterPro" id="IPR001810">
    <property type="entry name" value="F-box_dom"/>
</dbReference>
<evidence type="ECO:0000313" key="3">
    <source>
        <dbReference type="Proteomes" id="UP001408789"/>
    </source>
</evidence>
<dbReference type="Proteomes" id="UP001408789">
    <property type="component" value="Unassembled WGS sequence"/>
</dbReference>
<dbReference type="PANTHER" id="PTHR14939">
    <property type="entry name" value="F-BOX ONLY PROTEIN 22"/>
    <property type="match status" value="1"/>
</dbReference>
<evidence type="ECO:0000313" key="2">
    <source>
        <dbReference type="EMBL" id="KAK9073589.1"/>
    </source>
</evidence>
<dbReference type="EMBL" id="JBCNJP010000009">
    <property type="protein sequence ID" value="KAK9073589.1"/>
    <property type="molecule type" value="Genomic_DNA"/>
</dbReference>
<dbReference type="Pfam" id="PF00646">
    <property type="entry name" value="F-box"/>
    <property type="match status" value="1"/>
</dbReference>
<dbReference type="AlphaFoldDB" id="A0AAP0H5F7"/>
<dbReference type="InterPro" id="IPR019494">
    <property type="entry name" value="FIST_C"/>
</dbReference>
<feature type="domain" description="FIST C-domain" evidence="1">
    <location>
        <begin position="339"/>
        <end position="495"/>
    </location>
</feature>
<evidence type="ECO:0000259" key="1">
    <source>
        <dbReference type="SMART" id="SM01204"/>
    </source>
</evidence>
<dbReference type="GO" id="GO:0000209">
    <property type="term" value="P:protein polyubiquitination"/>
    <property type="evidence" value="ECO:0007669"/>
    <property type="project" value="TreeGrafter"/>
</dbReference>
<protein>
    <recommendedName>
        <fullName evidence="1">FIST C-domain domain-containing protein</fullName>
    </recommendedName>
</protein>
<name>A0AAP0H5F7_9ASTR</name>
<accession>A0AAP0H5F7</accession>
<dbReference type="SMART" id="SM01204">
    <property type="entry name" value="FIST_C"/>
    <property type="match status" value="1"/>
</dbReference>